<organism evidence="2 3">
    <name type="scientific">Alkalicoccus luteus</name>
    <dbReference type="NCBI Taxonomy" id="1237094"/>
    <lineage>
        <taxon>Bacteria</taxon>
        <taxon>Bacillati</taxon>
        <taxon>Bacillota</taxon>
        <taxon>Bacilli</taxon>
        <taxon>Bacillales</taxon>
        <taxon>Bacillaceae</taxon>
        <taxon>Alkalicoccus</taxon>
    </lineage>
</organism>
<evidence type="ECO:0000256" key="1">
    <source>
        <dbReference type="SAM" id="MobiDB-lite"/>
    </source>
</evidence>
<protein>
    <submittedName>
        <fullName evidence="2">Uncharacterized protein</fullName>
    </submittedName>
</protein>
<comment type="caution">
    <text evidence="2">The sequence shown here is derived from an EMBL/GenBank/DDBJ whole genome shotgun (WGS) entry which is preliminary data.</text>
</comment>
<reference evidence="2 3" key="1">
    <citation type="submission" date="2020-03" db="EMBL/GenBank/DDBJ databases">
        <title>Assessment of the enzymatic potential of alkaline-tolerant lipase obtained from Bacillus luteus H11 (technogenic soil) for the bioremediation of saline soils contaminated with petroleum substances.</title>
        <authorList>
            <person name="Kalwasinska A."/>
        </authorList>
    </citation>
    <scope>NUCLEOTIDE SEQUENCE [LARGE SCALE GENOMIC DNA]</scope>
    <source>
        <strain evidence="2 3">H11</strain>
    </source>
</reference>
<name>A0A969PQD6_9BACI</name>
<dbReference type="EMBL" id="JAATHJ010000006">
    <property type="protein sequence ID" value="NJP37064.1"/>
    <property type="molecule type" value="Genomic_DNA"/>
</dbReference>
<feature type="region of interest" description="Disordered" evidence="1">
    <location>
        <begin position="62"/>
        <end position="86"/>
    </location>
</feature>
<keyword evidence="3" id="KW-1185">Reference proteome</keyword>
<gene>
    <name evidence="2" type="ORF">HCN83_05615</name>
</gene>
<evidence type="ECO:0000313" key="2">
    <source>
        <dbReference type="EMBL" id="NJP37064.1"/>
    </source>
</evidence>
<dbReference type="AlphaFoldDB" id="A0A969PQD6"/>
<feature type="compositionally biased region" description="Acidic residues" evidence="1">
    <location>
        <begin position="64"/>
        <end position="76"/>
    </location>
</feature>
<accession>A0A969PQD6</accession>
<dbReference type="Proteomes" id="UP000752012">
    <property type="component" value="Unassembled WGS sequence"/>
</dbReference>
<sequence length="228" mass="25654">MMKSRQKKRYVMLGAVVVLLGFNVWFMPQFLERVYGDPEEALANDELDAEVEIDIEEPLSSFETDIDDEVPAEEPESQIAAEREPDQLLAESDEWDAEVLVREADERFEVEVNGAVLYAGMPEALLIDALGVAESQTLHHDFQPPGQELIVSAVHHAYEDVDVYVRSHTGDVYTIVVQLPVEELAESDWEELDGSADRRLENDGGLLLLDTRRADKGWVTLLLTSSVR</sequence>
<proteinExistence type="predicted"/>
<evidence type="ECO:0000313" key="3">
    <source>
        <dbReference type="Proteomes" id="UP000752012"/>
    </source>
</evidence>